<dbReference type="AlphaFoldDB" id="A0A285PUW1"/>
<proteinExistence type="predicted"/>
<evidence type="ECO:0000313" key="2">
    <source>
        <dbReference type="Proteomes" id="UP000217549"/>
    </source>
</evidence>
<reference evidence="2" key="1">
    <citation type="submission" date="2017-09" db="EMBL/GenBank/DDBJ databases">
        <authorList>
            <person name="Shetty A S."/>
        </authorList>
    </citation>
    <scope>NUCLEOTIDE SEQUENCE [LARGE SCALE GENOMIC DNA]</scope>
</reference>
<gene>
    <name evidence="1" type="ORF">EHLA_0852</name>
</gene>
<sequence>MKFLKMIYAIQVARLESQDTFGNYAILYGFL</sequence>
<protein>
    <submittedName>
        <fullName evidence="1">Uncharacterized protein</fullName>
    </submittedName>
</protein>
<dbReference type="Proteomes" id="UP000217549">
    <property type="component" value="Chromosome I"/>
</dbReference>
<evidence type="ECO:0000313" key="1">
    <source>
        <dbReference type="EMBL" id="SOB71590.1"/>
    </source>
</evidence>
<dbReference type="EMBL" id="LT907978">
    <property type="protein sequence ID" value="SOB71590.1"/>
    <property type="molecule type" value="Genomic_DNA"/>
</dbReference>
<accession>A0A285PUW1</accession>
<organism evidence="1 2">
    <name type="scientific">Anaerobutyricum hallii</name>
    <dbReference type="NCBI Taxonomy" id="39488"/>
    <lineage>
        <taxon>Bacteria</taxon>
        <taxon>Bacillati</taxon>
        <taxon>Bacillota</taxon>
        <taxon>Clostridia</taxon>
        <taxon>Lachnospirales</taxon>
        <taxon>Lachnospiraceae</taxon>
        <taxon>Anaerobutyricum</taxon>
    </lineage>
</organism>
<keyword evidence="2" id="KW-1185">Reference proteome</keyword>
<dbReference type="KEGG" id="ehl:EHLA_0852"/>
<name>A0A285PUW1_9FIRM</name>